<dbReference type="Pfam" id="PF08521">
    <property type="entry name" value="2CSK_N"/>
    <property type="match status" value="1"/>
</dbReference>
<evidence type="ECO:0000256" key="1">
    <source>
        <dbReference type="ARBA" id="ARBA00000085"/>
    </source>
</evidence>
<dbReference type="CDD" id="cd00075">
    <property type="entry name" value="HATPase"/>
    <property type="match status" value="1"/>
</dbReference>
<dbReference type="Proteomes" id="UP000254711">
    <property type="component" value="Unassembled WGS sequence"/>
</dbReference>
<dbReference type="InterPro" id="IPR005467">
    <property type="entry name" value="His_kinase_dom"/>
</dbReference>
<evidence type="ECO:0000256" key="8">
    <source>
        <dbReference type="ARBA" id="ARBA00022989"/>
    </source>
</evidence>
<dbReference type="AlphaFoldDB" id="A0A370KBR0"/>
<feature type="domain" description="Histidine kinase" evidence="11">
    <location>
        <begin position="267"/>
        <end position="482"/>
    </location>
</feature>
<keyword evidence="5" id="KW-0808">Transferase</keyword>
<dbReference type="PANTHER" id="PTHR45436">
    <property type="entry name" value="SENSOR HISTIDINE KINASE YKOH"/>
    <property type="match status" value="1"/>
</dbReference>
<dbReference type="InterPro" id="IPR003594">
    <property type="entry name" value="HATPase_dom"/>
</dbReference>
<dbReference type="Pfam" id="PF02518">
    <property type="entry name" value="HATPase_c"/>
    <property type="match status" value="1"/>
</dbReference>
<dbReference type="Pfam" id="PF00512">
    <property type="entry name" value="HisKA"/>
    <property type="match status" value="1"/>
</dbReference>
<feature type="transmembrane region" description="Helical" evidence="10">
    <location>
        <begin position="184"/>
        <end position="207"/>
    </location>
</feature>
<dbReference type="GO" id="GO:0005886">
    <property type="term" value="C:plasma membrane"/>
    <property type="evidence" value="ECO:0007669"/>
    <property type="project" value="TreeGrafter"/>
</dbReference>
<protein>
    <recommendedName>
        <fullName evidence="3">histidine kinase</fullName>
        <ecNumber evidence="3">2.7.13.3</ecNumber>
    </recommendedName>
</protein>
<evidence type="ECO:0000256" key="6">
    <source>
        <dbReference type="ARBA" id="ARBA00022692"/>
    </source>
</evidence>
<gene>
    <name evidence="12" type="ORF">DVT68_04495</name>
</gene>
<evidence type="ECO:0000259" key="11">
    <source>
        <dbReference type="PROSITE" id="PS50109"/>
    </source>
</evidence>
<dbReference type="SUPFAM" id="SSF47384">
    <property type="entry name" value="Homodimeric domain of signal transducing histidine kinase"/>
    <property type="match status" value="1"/>
</dbReference>
<evidence type="ECO:0000256" key="3">
    <source>
        <dbReference type="ARBA" id="ARBA00012438"/>
    </source>
</evidence>
<keyword evidence="4" id="KW-0597">Phosphoprotein</keyword>
<keyword evidence="9 10" id="KW-0472">Membrane</keyword>
<dbReference type="CDD" id="cd00082">
    <property type="entry name" value="HisKA"/>
    <property type="match status" value="1"/>
</dbReference>
<evidence type="ECO:0000313" key="13">
    <source>
        <dbReference type="Proteomes" id="UP000254711"/>
    </source>
</evidence>
<reference evidence="12 13" key="1">
    <citation type="submission" date="2018-07" db="EMBL/GenBank/DDBJ databases">
        <title>Dyella solisilvae sp. nov., isolated from the pine and broad-leaved mixed forest soil.</title>
        <authorList>
            <person name="Gao Z."/>
            <person name="Qiu L."/>
        </authorList>
    </citation>
    <scope>NUCLEOTIDE SEQUENCE [LARGE SCALE GENOMIC DNA]</scope>
    <source>
        <strain evidence="12 13">DHG54</strain>
    </source>
</reference>
<dbReference type="InterPro" id="IPR004358">
    <property type="entry name" value="Sig_transdc_His_kin-like_C"/>
</dbReference>
<dbReference type="PANTHER" id="PTHR45436:SF1">
    <property type="entry name" value="SENSOR PROTEIN QSEC"/>
    <property type="match status" value="1"/>
</dbReference>
<dbReference type="Gene3D" id="3.30.565.10">
    <property type="entry name" value="Histidine kinase-like ATPase, C-terminal domain"/>
    <property type="match status" value="1"/>
</dbReference>
<evidence type="ECO:0000256" key="5">
    <source>
        <dbReference type="ARBA" id="ARBA00022679"/>
    </source>
</evidence>
<dbReference type="InterPro" id="IPR036890">
    <property type="entry name" value="HATPase_C_sf"/>
</dbReference>
<dbReference type="InterPro" id="IPR036097">
    <property type="entry name" value="HisK_dim/P_sf"/>
</dbReference>
<feature type="transmembrane region" description="Helical" evidence="10">
    <location>
        <begin position="33"/>
        <end position="56"/>
    </location>
</feature>
<evidence type="ECO:0000256" key="7">
    <source>
        <dbReference type="ARBA" id="ARBA00022777"/>
    </source>
</evidence>
<keyword evidence="6 10" id="KW-0812">Transmembrane</keyword>
<evidence type="ECO:0000256" key="4">
    <source>
        <dbReference type="ARBA" id="ARBA00022553"/>
    </source>
</evidence>
<keyword evidence="7 12" id="KW-0418">Kinase</keyword>
<dbReference type="Gene3D" id="1.10.287.130">
    <property type="match status" value="1"/>
</dbReference>
<dbReference type="InterPro" id="IPR050428">
    <property type="entry name" value="TCS_sensor_his_kinase"/>
</dbReference>
<evidence type="ECO:0000313" key="12">
    <source>
        <dbReference type="EMBL" id="RDJ00087.1"/>
    </source>
</evidence>
<evidence type="ECO:0000256" key="2">
    <source>
        <dbReference type="ARBA" id="ARBA00004370"/>
    </source>
</evidence>
<name>A0A370KBR0_9GAMM</name>
<dbReference type="EMBL" id="QQSY01000001">
    <property type="protein sequence ID" value="RDJ00087.1"/>
    <property type="molecule type" value="Genomic_DNA"/>
</dbReference>
<dbReference type="InterPro" id="IPR013727">
    <property type="entry name" value="2CSK_N"/>
</dbReference>
<keyword evidence="13" id="KW-1185">Reference proteome</keyword>
<dbReference type="PROSITE" id="PS50109">
    <property type="entry name" value="HIS_KIN"/>
    <property type="match status" value="1"/>
</dbReference>
<dbReference type="OrthoDB" id="9804645at2"/>
<sequence length="488" mass="52924">MSEPAPKAAQPWLYRLIEPDGRPSLRRRLLSSLLVPLMVLLVIEGLVTYSGALFYANHVHDRDLADDATTLAQMLSQEDLGGQISPQARFLLEYAPEGHNYFSVTSQRHGLLAGSAELQPAPLSAASMDGEPALFSTFVYTPSQKRRELRAATVRIPNLRDPSDQLTVTMAETLHDRHQQAREILLLSIPAQAILIASVFVLVLYGVRVGLRQLDPLTARLAAREHDLAPIGDADVPVEILPLTRTIDGLFARQRGMLALQERFIADAAHQLKTPLAGLRVHVERAQADPSKETVDDALQHILRLTQRASRTSSQLLALTRAQSPDMGDSSTHCLLDLAQLVPELLGLRVHDAIAASVDLGYEGPAGPVWIDGDRISLQELLDNLIDNSLRYAGRNSIVTAGVSVVAGGACLSVEDNGPGVPPAFLERLGERFFRVPGITEEGTGLGLAIVQRIAERHHAQVHYLASSGGGLRVEIVFPSARTSKVVG</sequence>
<dbReference type="RefSeq" id="WP_114823815.1">
    <property type="nucleotide sequence ID" value="NZ_QQSY01000001.1"/>
</dbReference>
<dbReference type="PRINTS" id="PR00344">
    <property type="entry name" value="BCTRLSENSOR"/>
</dbReference>
<comment type="catalytic activity">
    <reaction evidence="1">
        <text>ATP + protein L-histidine = ADP + protein N-phospho-L-histidine.</text>
        <dbReference type="EC" id="2.7.13.3"/>
    </reaction>
</comment>
<proteinExistence type="predicted"/>
<evidence type="ECO:0000256" key="10">
    <source>
        <dbReference type="SAM" id="Phobius"/>
    </source>
</evidence>
<dbReference type="GO" id="GO:0000155">
    <property type="term" value="F:phosphorelay sensor kinase activity"/>
    <property type="evidence" value="ECO:0007669"/>
    <property type="project" value="InterPro"/>
</dbReference>
<dbReference type="EC" id="2.7.13.3" evidence="3"/>
<accession>A0A370KBR0</accession>
<evidence type="ECO:0000256" key="9">
    <source>
        <dbReference type="ARBA" id="ARBA00023136"/>
    </source>
</evidence>
<dbReference type="SMART" id="SM00388">
    <property type="entry name" value="HisKA"/>
    <property type="match status" value="1"/>
</dbReference>
<keyword evidence="8 10" id="KW-1133">Transmembrane helix</keyword>
<comment type="subcellular location">
    <subcellularLocation>
        <location evidence="2">Membrane</location>
    </subcellularLocation>
</comment>
<comment type="caution">
    <text evidence="12">The sequence shown here is derived from an EMBL/GenBank/DDBJ whole genome shotgun (WGS) entry which is preliminary data.</text>
</comment>
<dbReference type="SUPFAM" id="SSF55874">
    <property type="entry name" value="ATPase domain of HSP90 chaperone/DNA topoisomerase II/histidine kinase"/>
    <property type="match status" value="1"/>
</dbReference>
<dbReference type="InterPro" id="IPR003661">
    <property type="entry name" value="HisK_dim/P_dom"/>
</dbReference>
<organism evidence="12 13">
    <name type="scientific">Dyella solisilvae</name>
    <dbReference type="NCBI Taxonomy" id="1920168"/>
    <lineage>
        <taxon>Bacteria</taxon>
        <taxon>Pseudomonadati</taxon>
        <taxon>Pseudomonadota</taxon>
        <taxon>Gammaproteobacteria</taxon>
        <taxon>Lysobacterales</taxon>
        <taxon>Rhodanobacteraceae</taxon>
        <taxon>Dyella</taxon>
    </lineage>
</organism>
<dbReference type="SMART" id="SM00387">
    <property type="entry name" value="HATPase_c"/>
    <property type="match status" value="1"/>
</dbReference>